<dbReference type="PATRIC" id="fig|1324352.5.peg.501"/>
<sequence>MKKIILVYTLLLSFSGYGQYVEVIEKGKKENLSPKDFMIPLKETEEYQSAFVGRYRAYYPDTYIGHLFTAIAEEAERKGANAYHIVSYKEGGQQNDSELVLDTYSIEETEIDKVSGSLEKNVIYIFGDPSTKENSASNFKINGEKREVKNNALVKVVLKENEEVKITKGGITGMSIWVKWKPEQFNKFYSFSGLGVDGAGFGSNGASIGFNTGRIFPVDRDLGYFLIQVLKESK</sequence>
<protein>
    <submittedName>
        <fullName evidence="1">Uncharacterized protein</fullName>
    </submittedName>
</protein>
<gene>
    <name evidence="1" type="ORF">OK18_02305</name>
</gene>
<dbReference type="Proteomes" id="UP000035213">
    <property type="component" value="Chromosome"/>
</dbReference>
<dbReference type="EMBL" id="CP009928">
    <property type="protein sequence ID" value="AKK71626.1"/>
    <property type="molecule type" value="Genomic_DNA"/>
</dbReference>
<dbReference type="KEGG" id="cgn:OK18_02305"/>
<proteinExistence type="predicted"/>
<dbReference type="OrthoDB" id="1274252at2"/>
<accession>A0A0G3LXG1</accession>
<reference evidence="1 2" key="1">
    <citation type="submission" date="2014-11" db="EMBL/GenBank/DDBJ databases">
        <authorList>
            <person name="Park G.-S."/>
            <person name="Hong S.-J."/>
            <person name="Jung B.K."/>
            <person name="Khan A.R."/>
            <person name="Kwak Y."/>
            <person name="Shin J.-H."/>
        </authorList>
    </citation>
    <scope>NUCLEOTIDE SEQUENCE [LARGE SCALE GENOMIC DNA]</scope>
    <source>
        <strain evidence="1 2">DSM 27622</strain>
    </source>
</reference>
<organism evidence="1 2">
    <name type="scientific">Chryseobacterium gallinarum</name>
    <dbReference type="NCBI Taxonomy" id="1324352"/>
    <lineage>
        <taxon>Bacteria</taxon>
        <taxon>Pseudomonadati</taxon>
        <taxon>Bacteroidota</taxon>
        <taxon>Flavobacteriia</taxon>
        <taxon>Flavobacteriales</taxon>
        <taxon>Weeksellaceae</taxon>
        <taxon>Chryseobacterium group</taxon>
        <taxon>Chryseobacterium</taxon>
    </lineage>
</organism>
<evidence type="ECO:0000313" key="2">
    <source>
        <dbReference type="Proteomes" id="UP000035213"/>
    </source>
</evidence>
<dbReference type="RefSeq" id="WP_053326961.1">
    <property type="nucleotide sequence ID" value="NZ_CP009928.1"/>
</dbReference>
<name>A0A0G3LXG1_CHRGL</name>
<dbReference type="AlphaFoldDB" id="A0A0G3LXG1"/>
<dbReference type="STRING" id="1324352.OK18_02305"/>
<evidence type="ECO:0000313" key="1">
    <source>
        <dbReference type="EMBL" id="AKK71626.1"/>
    </source>
</evidence>